<name>A0A350P5Y8_9ALTE</name>
<evidence type="ECO:0000313" key="2">
    <source>
        <dbReference type="Proteomes" id="UP000263517"/>
    </source>
</evidence>
<dbReference type="SUPFAM" id="SSF160631">
    <property type="entry name" value="SMI1/KNR4-like"/>
    <property type="match status" value="1"/>
</dbReference>
<feature type="non-terminal residue" evidence="1">
    <location>
        <position position="1"/>
    </location>
</feature>
<reference evidence="1 2" key="1">
    <citation type="journal article" date="2018" name="Nat. Biotechnol.">
        <title>A standardized bacterial taxonomy based on genome phylogeny substantially revises the tree of life.</title>
        <authorList>
            <person name="Parks D.H."/>
            <person name="Chuvochina M."/>
            <person name="Waite D.W."/>
            <person name="Rinke C."/>
            <person name="Skarshewski A."/>
            <person name="Chaumeil P.A."/>
            <person name="Hugenholtz P."/>
        </authorList>
    </citation>
    <scope>NUCLEOTIDE SEQUENCE [LARGE SCALE GENOMIC DNA]</scope>
    <source>
        <strain evidence="1">UBA11978</strain>
    </source>
</reference>
<dbReference type="AlphaFoldDB" id="A0A350P5Y8"/>
<dbReference type="InterPro" id="IPR037883">
    <property type="entry name" value="Knr4/Smi1-like_sf"/>
</dbReference>
<comment type="caution">
    <text evidence="1">The sequence shown here is derived from an EMBL/GenBank/DDBJ whole genome shotgun (WGS) entry which is preliminary data.</text>
</comment>
<proteinExistence type="predicted"/>
<dbReference type="Proteomes" id="UP000263517">
    <property type="component" value="Unassembled WGS sequence"/>
</dbReference>
<gene>
    <name evidence="1" type="ORF">DCW74_13335</name>
</gene>
<accession>A0A350P5Y8</accession>
<organism evidence="1 2">
    <name type="scientific">Alteromonas australica</name>
    <dbReference type="NCBI Taxonomy" id="589873"/>
    <lineage>
        <taxon>Bacteria</taxon>
        <taxon>Pseudomonadati</taxon>
        <taxon>Pseudomonadota</taxon>
        <taxon>Gammaproteobacteria</taxon>
        <taxon>Alteromonadales</taxon>
        <taxon>Alteromonadaceae</taxon>
        <taxon>Alteromonas/Salinimonas group</taxon>
        <taxon>Alteromonas</taxon>
    </lineage>
</organism>
<protein>
    <submittedName>
        <fullName evidence="1">SMI1/KNR4 family protein</fullName>
    </submittedName>
</protein>
<sequence length="83" mass="9692">DLFAVSLEERSDWNLVDLNYKYDAIRNGYVLISENGSGDFYGFKVVNGVCDSKIYFYDHEVETWQDSTHSNLFDYLEKFALSN</sequence>
<evidence type="ECO:0000313" key="1">
    <source>
        <dbReference type="EMBL" id="HAW76705.1"/>
    </source>
</evidence>
<dbReference type="Pfam" id="PF14568">
    <property type="entry name" value="SUKH_6"/>
    <property type="match status" value="1"/>
</dbReference>
<dbReference type="EMBL" id="DNAN01000476">
    <property type="protein sequence ID" value="HAW76705.1"/>
    <property type="molecule type" value="Genomic_DNA"/>
</dbReference>